<dbReference type="SUPFAM" id="SSF53756">
    <property type="entry name" value="UDP-Glycosyltransferase/glycogen phosphorylase"/>
    <property type="match status" value="2"/>
</dbReference>
<feature type="domain" description="Erythromycin biosynthesis protein CIII-like C-terminal" evidence="1">
    <location>
        <begin position="509"/>
        <end position="614"/>
    </location>
</feature>
<reference evidence="2" key="1">
    <citation type="journal article" date="2022" name="G3 (Bethesda)">
        <title>High quality genome of the basidiomycete yeast Dioszegia hungarica PDD-24b-2 isolated from cloud water.</title>
        <authorList>
            <person name="Jarrige D."/>
            <person name="Haridas S."/>
            <person name="Bleykasten-Grosshans C."/>
            <person name="Joly M."/>
            <person name="Nadalig T."/>
            <person name="Sancelme M."/>
            <person name="Vuilleumier S."/>
            <person name="Grigoriev I.V."/>
            <person name="Amato P."/>
            <person name="Bringel F."/>
        </authorList>
    </citation>
    <scope>NUCLEOTIDE SEQUENCE</scope>
    <source>
        <strain evidence="2">PDD-24b-2</strain>
    </source>
</reference>
<dbReference type="Proteomes" id="UP001164286">
    <property type="component" value="Unassembled WGS sequence"/>
</dbReference>
<keyword evidence="3" id="KW-1185">Reference proteome</keyword>
<dbReference type="GeneID" id="77729903"/>
<dbReference type="Gene3D" id="3.40.50.2000">
    <property type="entry name" value="Glycogen Phosphorylase B"/>
    <property type="match status" value="3"/>
</dbReference>
<protein>
    <recommendedName>
        <fullName evidence="1">Erythromycin biosynthesis protein CIII-like C-terminal domain-containing protein</fullName>
    </recommendedName>
</protein>
<accession>A0AA38HGU6</accession>
<dbReference type="PANTHER" id="PTHR48050">
    <property type="entry name" value="STEROL 3-BETA-GLUCOSYLTRANSFERASE"/>
    <property type="match status" value="1"/>
</dbReference>
<evidence type="ECO:0000313" key="3">
    <source>
        <dbReference type="Proteomes" id="UP001164286"/>
    </source>
</evidence>
<dbReference type="AlphaFoldDB" id="A0AA38HGU6"/>
<dbReference type="Pfam" id="PF06722">
    <property type="entry name" value="EryCIII-like_C"/>
    <property type="match status" value="1"/>
</dbReference>
<evidence type="ECO:0000259" key="1">
    <source>
        <dbReference type="Pfam" id="PF06722"/>
    </source>
</evidence>
<comment type="caution">
    <text evidence="2">The sequence shown here is derived from an EMBL/GenBank/DDBJ whole genome shotgun (WGS) entry which is preliminary data.</text>
</comment>
<organism evidence="2 3">
    <name type="scientific">Dioszegia hungarica</name>
    <dbReference type="NCBI Taxonomy" id="4972"/>
    <lineage>
        <taxon>Eukaryota</taxon>
        <taxon>Fungi</taxon>
        <taxon>Dikarya</taxon>
        <taxon>Basidiomycota</taxon>
        <taxon>Agaricomycotina</taxon>
        <taxon>Tremellomycetes</taxon>
        <taxon>Tremellales</taxon>
        <taxon>Bulleribasidiaceae</taxon>
        <taxon>Dioszegia</taxon>
    </lineage>
</organism>
<dbReference type="RefSeq" id="XP_052949111.1">
    <property type="nucleotide sequence ID" value="XM_053090698.1"/>
</dbReference>
<dbReference type="GO" id="GO:0016757">
    <property type="term" value="F:glycosyltransferase activity"/>
    <property type="evidence" value="ECO:0007669"/>
    <property type="project" value="UniProtKB-ARBA"/>
</dbReference>
<evidence type="ECO:0000313" key="2">
    <source>
        <dbReference type="EMBL" id="KAI9639334.1"/>
    </source>
</evidence>
<sequence>MLLPSPSLASVDPETDEWLNHPEAKEMFAISFALGSLTRLDMAQAEGLLGMFEELMLEREDIRVYAKIMRMGRYELPMVQEMVERLGGHRIKVVEWMKADPVVLLRTGKVDLAIHHAGSNSYHEALSLGVPQIAVSSWLDCYDFAVRRIEQLGIGKPGFTPSELLSTIHSVLADYPKIKARAIECAEVAAMAGTDVKAHDVHLCSFAPARKRSPKGAIFHEISGLSHTESVKQSMPLEKVTALLQHRPTFFGVLKIVKNTPYAHSPYTPSQYISITREVESTLEAIKPDLVVIDSLFLSGQDAARKLGLARIILSPNAWKDNAIHLQGLGAFSWPALGTAWPYPLPIYLWPLNIILLLCLALTFELSPSTRAKMAARKEAGYNGNFLNEPVQIRLCMGLPQLELPGIRPSTVIPIGPILLPSPPLASVDPELNEWISHPKGEGMFTITIALGSHWTLRAGEAEGLLRMFGELLGSKEDVRIYAKIMRRGTYQLPLLAELQAEFGEHRLRVVEWMKADPVVLLRTGKVDLVIHHGGSNSYHEALSLGIPQMAIASWFDCYDFAARIETLGIGKWGNRKAGPGFDPAEILGAIRAIIADYAHIKANAVRCADVAVAAGTEVKGHDGLELTVPRGEGGLSIQGRDVAAEWIYRKARSCVA</sequence>
<dbReference type="PANTHER" id="PTHR48050:SF13">
    <property type="entry name" value="STEROL 3-BETA-GLUCOSYLTRANSFERASE UGT80A2"/>
    <property type="match status" value="1"/>
</dbReference>
<dbReference type="EMBL" id="JAKWFO010000001">
    <property type="protein sequence ID" value="KAI9639334.1"/>
    <property type="molecule type" value="Genomic_DNA"/>
</dbReference>
<dbReference type="InterPro" id="IPR050426">
    <property type="entry name" value="Glycosyltransferase_28"/>
</dbReference>
<proteinExistence type="predicted"/>
<dbReference type="InterPro" id="IPR010610">
    <property type="entry name" value="EryCIII-like_C"/>
</dbReference>
<name>A0AA38HGU6_9TREE</name>
<gene>
    <name evidence="2" type="ORF">MKK02DRAFT_39633</name>
</gene>